<dbReference type="EMBL" id="JAPESX010002044">
    <property type="protein sequence ID" value="KAJ8109710.1"/>
    <property type="molecule type" value="Genomic_DNA"/>
</dbReference>
<accession>A0ACC2I3F6</accession>
<proteinExistence type="predicted"/>
<protein>
    <submittedName>
        <fullName evidence="1">Uncharacterized protein</fullName>
    </submittedName>
</protein>
<dbReference type="Proteomes" id="UP001153334">
    <property type="component" value="Unassembled WGS sequence"/>
</dbReference>
<evidence type="ECO:0000313" key="2">
    <source>
        <dbReference type="Proteomes" id="UP001153334"/>
    </source>
</evidence>
<reference evidence="1" key="1">
    <citation type="submission" date="2022-11" db="EMBL/GenBank/DDBJ databases">
        <title>Genome Sequence of Nemania bipapillata.</title>
        <authorList>
            <person name="Buettner E."/>
        </authorList>
    </citation>
    <scope>NUCLEOTIDE SEQUENCE</scope>
    <source>
        <strain evidence="1">CP14</strain>
    </source>
</reference>
<comment type="caution">
    <text evidence="1">The sequence shown here is derived from an EMBL/GenBank/DDBJ whole genome shotgun (WGS) entry which is preliminary data.</text>
</comment>
<keyword evidence="2" id="KW-1185">Reference proteome</keyword>
<sequence>MRDTKSNRSSTGLSSSYKSFSDQSFSDLSSSDLSSSDQSSAYLQPTPWDRPFEDGLGLFKHDCWEQHAQWPADNTPPLLHGYDSEVLKDRAAAIREQSLNNPSLAQQALKYEIINEYLLVDLENTPVEQYYPIFESWAIFFDKYFFDGSLTQGPTKLLSIRLSWTHYEPDFYAFAPYSIAAPARRVVLLMKNAHSGVLYSKWDLFESLLHEMCHVYTFLFYNFCPVKMEFETEYSADGGHGILWATVFHNACAVVATWLPELSYFGRHPKTWLQEPEVEDKEIEPSHLYFLDEFLLADYITIASRSTVLQAKWEVSTVDGNSVLFKRAVIDLNYSYEVKVT</sequence>
<gene>
    <name evidence="1" type="ORF">ONZ43_g6061</name>
</gene>
<name>A0ACC2I3F6_9PEZI</name>
<organism evidence="1 2">
    <name type="scientific">Nemania bipapillata</name>
    <dbReference type="NCBI Taxonomy" id="110536"/>
    <lineage>
        <taxon>Eukaryota</taxon>
        <taxon>Fungi</taxon>
        <taxon>Dikarya</taxon>
        <taxon>Ascomycota</taxon>
        <taxon>Pezizomycotina</taxon>
        <taxon>Sordariomycetes</taxon>
        <taxon>Xylariomycetidae</taxon>
        <taxon>Xylariales</taxon>
        <taxon>Xylariaceae</taxon>
        <taxon>Nemania</taxon>
    </lineage>
</organism>
<evidence type="ECO:0000313" key="1">
    <source>
        <dbReference type="EMBL" id="KAJ8109710.1"/>
    </source>
</evidence>